<organism evidence="3 4">
    <name type="scientific">Rugamonas fusca</name>
    <dbReference type="NCBI Taxonomy" id="2758568"/>
    <lineage>
        <taxon>Bacteria</taxon>
        <taxon>Pseudomonadati</taxon>
        <taxon>Pseudomonadota</taxon>
        <taxon>Betaproteobacteria</taxon>
        <taxon>Burkholderiales</taxon>
        <taxon>Oxalobacteraceae</taxon>
        <taxon>Telluria group</taxon>
        <taxon>Rugamonas</taxon>
    </lineage>
</organism>
<keyword evidence="3" id="KW-0282">Flagellum</keyword>
<keyword evidence="3" id="KW-0969">Cilium</keyword>
<feature type="compositionally biased region" description="Low complexity" evidence="1">
    <location>
        <begin position="128"/>
        <end position="182"/>
    </location>
</feature>
<dbReference type="AlphaFoldDB" id="A0A7W2EGJ1"/>
<reference evidence="3 4" key="1">
    <citation type="submission" date="2020-07" db="EMBL/GenBank/DDBJ databases">
        <title>Novel species isolated from subtropical streams in China.</title>
        <authorList>
            <person name="Lu H."/>
        </authorList>
    </citation>
    <scope>NUCLEOTIDE SEQUENCE [LARGE SCALE GENOMIC DNA]</scope>
    <source>
        <strain evidence="3 4">FT3S</strain>
    </source>
</reference>
<keyword evidence="3" id="KW-0966">Cell projection</keyword>
<feature type="compositionally biased region" description="Basic and acidic residues" evidence="1">
    <location>
        <begin position="383"/>
        <end position="395"/>
    </location>
</feature>
<feature type="region of interest" description="Disordered" evidence="1">
    <location>
        <begin position="383"/>
        <end position="403"/>
    </location>
</feature>
<dbReference type="Proteomes" id="UP000566711">
    <property type="component" value="Unassembled WGS sequence"/>
</dbReference>
<feature type="domain" description="Flagellar hook-length control protein-like C-terminal" evidence="2">
    <location>
        <begin position="401"/>
        <end position="473"/>
    </location>
</feature>
<keyword evidence="4" id="KW-1185">Reference proteome</keyword>
<dbReference type="EMBL" id="JACEZS010000006">
    <property type="protein sequence ID" value="MBA5605544.1"/>
    <property type="molecule type" value="Genomic_DNA"/>
</dbReference>
<evidence type="ECO:0000256" key="1">
    <source>
        <dbReference type="SAM" id="MobiDB-lite"/>
    </source>
</evidence>
<evidence type="ECO:0000259" key="2">
    <source>
        <dbReference type="Pfam" id="PF02120"/>
    </source>
</evidence>
<sequence length="481" mass="48408">MLPRLDVNVGPLTAADAVHGTPPIGDGRQAAFQRNLQALVGQSLQATVLSKYPDGSFLVRVADNAARMLLPPGVQVGSEVPLTVIAAQPRPTFQLGNAPGAGAPLVYSEAPPGGAAADAQLYHPSPPAADTAAAGAARLPGTASGAPSGAPPGTAASAQAAAQAATAQQPLPAGPQNAGAAANGAAPAATATAAQAANLAQAGAGASAADHARPATAGAALLAKAPLIPASALPSLDASTPPPTLSAAARVLTTVLTAAPATAAGAAVVLTGKSPLVAAGAPPVPEQLAQHLQAAISQSGLFYESHVAEWVKGERSLAELMREPQMQRQQQALADGGARPQASGPDLSAALMINQQLHAHEQGRVQWQGEAWPGQPMQWEVRREPHEQHQRDGRDSAGGQPEQVWRSGVRFRFPLLGKVAATVTLAGDQVQIQLQTDTDQSAVTLRAYADRLEQAMAAAGAPLSSLTIAADATQAGDSHEP</sequence>
<comment type="caution">
    <text evidence="3">The sequence shown here is derived from an EMBL/GenBank/DDBJ whole genome shotgun (WGS) entry which is preliminary data.</text>
</comment>
<feature type="region of interest" description="Disordered" evidence="1">
    <location>
        <begin position="117"/>
        <end position="182"/>
    </location>
</feature>
<dbReference type="InterPro" id="IPR021136">
    <property type="entry name" value="Flagellar_hook_control-like_C"/>
</dbReference>
<dbReference type="Gene3D" id="3.30.750.140">
    <property type="match status" value="1"/>
</dbReference>
<protein>
    <submittedName>
        <fullName evidence="3">Flagellar hook-length control protein FliK</fullName>
    </submittedName>
</protein>
<dbReference type="RefSeq" id="WP_182216553.1">
    <property type="nucleotide sequence ID" value="NZ_JACEZS010000006.1"/>
</dbReference>
<name>A0A7W2EGJ1_9BURK</name>
<accession>A0A7W2EGJ1</accession>
<gene>
    <name evidence="3" type="ORF">H3H36_09245</name>
</gene>
<dbReference type="InterPro" id="IPR038610">
    <property type="entry name" value="FliK-like_C_sf"/>
</dbReference>
<evidence type="ECO:0000313" key="4">
    <source>
        <dbReference type="Proteomes" id="UP000566711"/>
    </source>
</evidence>
<proteinExistence type="predicted"/>
<feature type="region of interest" description="Disordered" evidence="1">
    <location>
        <begin position="324"/>
        <end position="345"/>
    </location>
</feature>
<evidence type="ECO:0000313" key="3">
    <source>
        <dbReference type="EMBL" id="MBA5605544.1"/>
    </source>
</evidence>
<dbReference type="Pfam" id="PF02120">
    <property type="entry name" value="Flg_hook"/>
    <property type="match status" value="1"/>
</dbReference>